<proteinExistence type="predicted"/>
<evidence type="ECO:0000256" key="2">
    <source>
        <dbReference type="ARBA" id="ARBA00034247"/>
    </source>
</evidence>
<dbReference type="EC" id="2.7.7.65" evidence="1"/>
<dbReference type="Gene3D" id="3.30.450.40">
    <property type="match status" value="1"/>
</dbReference>
<dbReference type="InterPro" id="IPR029016">
    <property type="entry name" value="GAF-like_dom_sf"/>
</dbReference>
<evidence type="ECO:0000259" key="3">
    <source>
        <dbReference type="PROSITE" id="PS50887"/>
    </source>
</evidence>
<organism evidence="4 5">
    <name type="scientific">Abyssibacter profundi</name>
    <dbReference type="NCBI Taxonomy" id="2182787"/>
    <lineage>
        <taxon>Bacteria</taxon>
        <taxon>Pseudomonadati</taxon>
        <taxon>Pseudomonadota</taxon>
        <taxon>Gammaproteobacteria</taxon>
        <taxon>Chromatiales</taxon>
        <taxon>Oceanococcaceae</taxon>
        <taxon>Abyssibacter</taxon>
    </lineage>
</organism>
<dbReference type="NCBIfam" id="TIGR00254">
    <property type="entry name" value="GGDEF"/>
    <property type="match status" value="1"/>
</dbReference>
<evidence type="ECO:0000256" key="1">
    <source>
        <dbReference type="ARBA" id="ARBA00012528"/>
    </source>
</evidence>
<dbReference type="PANTHER" id="PTHR45138:SF9">
    <property type="entry name" value="DIGUANYLATE CYCLASE DGCM-RELATED"/>
    <property type="match status" value="1"/>
</dbReference>
<dbReference type="Pfam" id="PF00990">
    <property type="entry name" value="GGDEF"/>
    <property type="match status" value="1"/>
</dbReference>
<accession>A0A363UKW3</accession>
<dbReference type="GO" id="GO:0052621">
    <property type="term" value="F:diguanylate cyclase activity"/>
    <property type="evidence" value="ECO:0007669"/>
    <property type="project" value="UniProtKB-EC"/>
</dbReference>
<evidence type="ECO:0000313" key="4">
    <source>
        <dbReference type="EMBL" id="PWN56072.1"/>
    </source>
</evidence>
<dbReference type="PROSITE" id="PS50887">
    <property type="entry name" value="GGDEF"/>
    <property type="match status" value="1"/>
</dbReference>
<dbReference type="EMBL" id="QEQK01000007">
    <property type="protein sequence ID" value="PWN56072.1"/>
    <property type="molecule type" value="Genomic_DNA"/>
</dbReference>
<dbReference type="PANTHER" id="PTHR45138">
    <property type="entry name" value="REGULATORY COMPONENTS OF SENSORY TRANSDUCTION SYSTEM"/>
    <property type="match status" value="1"/>
</dbReference>
<dbReference type="Gene3D" id="3.30.70.270">
    <property type="match status" value="1"/>
</dbReference>
<comment type="catalytic activity">
    <reaction evidence="2">
        <text>2 GTP = 3',3'-c-di-GMP + 2 diphosphate</text>
        <dbReference type="Rhea" id="RHEA:24898"/>
        <dbReference type="ChEBI" id="CHEBI:33019"/>
        <dbReference type="ChEBI" id="CHEBI:37565"/>
        <dbReference type="ChEBI" id="CHEBI:58805"/>
        <dbReference type="EC" id="2.7.7.65"/>
    </reaction>
</comment>
<dbReference type="RefSeq" id="WP_109720288.1">
    <property type="nucleotide sequence ID" value="NZ_QEQK01000007.1"/>
</dbReference>
<dbReference type="SUPFAM" id="SSF55781">
    <property type="entry name" value="GAF domain-like"/>
    <property type="match status" value="1"/>
</dbReference>
<dbReference type="InterPro" id="IPR000160">
    <property type="entry name" value="GGDEF_dom"/>
</dbReference>
<dbReference type="InterPro" id="IPR050469">
    <property type="entry name" value="Diguanylate_Cyclase"/>
</dbReference>
<comment type="caution">
    <text evidence="4">The sequence shown here is derived from an EMBL/GenBank/DDBJ whole genome shotgun (WGS) entry which is preliminary data.</text>
</comment>
<dbReference type="SMART" id="SM00267">
    <property type="entry name" value="GGDEF"/>
    <property type="match status" value="1"/>
</dbReference>
<dbReference type="InterPro" id="IPR043128">
    <property type="entry name" value="Rev_trsase/Diguanyl_cyclase"/>
</dbReference>
<gene>
    <name evidence="4" type="ORF">DEH80_09685</name>
</gene>
<dbReference type="Proteomes" id="UP000251800">
    <property type="component" value="Unassembled WGS sequence"/>
</dbReference>
<keyword evidence="5" id="KW-1185">Reference proteome</keyword>
<reference evidence="4 5" key="1">
    <citation type="submission" date="2018-05" db="EMBL/GenBank/DDBJ databases">
        <title>Abyssibacter profundi OUC007T gen. nov., sp. nov, a marine bacterium isolated from seawater of the Mariana Trench.</title>
        <authorList>
            <person name="Zhou S."/>
        </authorList>
    </citation>
    <scope>NUCLEOTIDE SEQUENCE [LARGE SCALE GENOMIC DNA]</scope>
    <source>
        <strain evidence="4 5">OUC007</strain>
    </source>
</reference>
<evidence type="ECO:0000313" key="5">
    <source>
        <dbReference type="Proteomes" id="UP000251800"/>
    </source>
</evidence>
<dbReference type="Pfam" id="PF13185">
    <property type="entry name" value="GAF_2"/>
    <property type="match status" value="1"/>
</dbReference>
<dbReference type="CDD" id="cd01949">
    <property type="entry name" value="GGDEF"/>
    <property type="match status" value="1"/>
</dbReference>
<dbReference type="AlphaFoldDB" id="A0A363UKW3"/>
<dbReference type="OrthoDB" id="9772100at2"/>
<sequence>MDAANARGEVGLKTVAASPTRLMPPEVPAADQPACLRSMQTLLQAVPRLFQAPTLADLQTAVCRSVRTCLDAQGACFVMRAEGQCCYVEEDAVAPLWKGRRFPLRACVSGWAMLQGEVVIIPDAHADDRVPQTLYRSTFVRGLVVTPIQLDAPVGAIGCYWSTPRTPRPHERWLLGTLAEFTALVMERLDVLDALGADLDARSEALEQANAALAGLAVTDALTGLLNRSELMHQAERCLNQARRNGHPLAVMTIELDQFDGLADRLGPDATDALLRAIGEVMHTQARSSDLAARWAGQRFVMLLPDTSRESAAQHAARLQYRLRMIPLEGDVLTASIGISDYEGRQSDRLERVLLQAEHALALARQQGGDRVVVEPR</sequence>
<dbReference type="InterPro" id="IPR003018">
    <property type="entry name" value="GAF"/>
</dbReference>
<protein>
    <recommendedName>
        <fullName evidence="1">diguanylate cyclase</fullName>
        <ecNumber evidence="1">2.7.7.65</ecNumber>
    </recommendedName>
</protein>
<feature type="domain" description="GGDEF" evidence="3">
    <location>
        <begin position="247"/>
        <end position="377"/>
    </location>
</feature>
<dbReference type="InterPro" id="IPR029787">
    <property type="entry name" value="Nucleotide_cyclase"/>
</dbReference>
<name>A0A363UKW3_9GAMM</name>
<dbReference type="SMART" id="SM00065">
    <property type="entry name" value="GAF"/>
    <property type="match status" value="1"/>
</dbReference>
<dbReference type="SUPFAM" id="SSF55073">
    <property type="entry name" value="Nucleotide cyclase"/>
    <property type="match status" value="1"/>
</dbReference>